<evidence type="ECO:0000256" key="1">
    <source>
        <dbReference type="SAM" id="MobiDB-lite"/>
    </source>
</evidence>
<evidence type="ECO:0000313" key="2">
    <source>
        <dbReference type="EMBL" id="KAD5508377.1"/>
    </source>
</evidence>
<organism evidence="2 3">
    <name type="scientific">Mikania micrantha</name>
    <name type="common">bitter vine</name>
    <dbReference type="NCBI Taxonomy" id="192012"/>
    <lineage>
        <taxon>Eukaryota</taxon>
        <taxon>Viridiplantae</taxon>
        <taxon>Streptophyta</taxon>
        <taxon>Embryophyta</taxon>
        <taxon>Tracheophyta</taxon>
        <taxon>Spermatophyta</taxon>
        <taxon>Magnoliopsida</taxon>
        <taxon>eudicotyledons</taxon>
        <taxon>Gunneridae</taxon>
        <taxon>Pentapetalae</taxon>
        <taxon>asterids</taxon>
        <taxon>campanulids</taxon>
        <taxon>Asterales</taxon>
        <taxon>Asteraceae</taxon>
        <taxon>Asteroideae</taxon>
        <taxon>Heliantheae alliance</taxon>
        <taxon>Eupatorieae</taxon>
        <taxon>Mikania</taxon>
    </lineage>
</organism>
<sequence>MGKAVRGRGRQPPPSATPIRHSFSRPRPPLRSPTFAGHQLIRHGFIRQPPADWPCSIGTPPFATSFSFGQRAIRWTRLHSPMQPYSTIRPVAKQAKCGPIAFLWSDIYCLGPIGLRPTE</sequence>
<dbReference type="Proteomes" id="UP000326396">
    <property type="component" value="Linkage Group LG16"/>
</dbReference>
<comment type="caution">
    <text evidence="2">The sequence shown here is derived from an EMBL/GenBank/DDBJ whole genome shotgun (WGS) entry which is preliminary data.</text>
</comment>
<reference evidence="2 3" key="1">
    <citation type="submission" date="2019-05" db="EMBL/GenBank/DDBJ databases">
        <title>Mikania micrantha, genome provides insights into the molecular mechanism of rapid growth.</title>
        <authorList>
            <person name="Liu B."/>
        </authorList>
    </citation>
    <scope>NUCLEOTIDE SEQUENCE [LARGE SCALE GENOMIC DNA]</scope>
    <source>
        <strain evidence="2">NLD-2019</strain>
        <tissue evidence="2">Leaf</tissue>
    </source>
</reference>
<evidence type="ECO:0000313" key="3">
    <source>
        <dbReference type="Proteomes" id="UP000326396"/>
    </source>
</evidence>
<dbReference type="AlphaFoldDB" id="A0A5N6NX92"/>
<proteinExistence type="predicted"/>
<keyword evidence="3" id="KW-1185">Reference proteome</keyword>
<accession>A0A5N6NX92</accession>
<protein>
    <submittedName>
        <fullName evidence="2">Uncharacterized protein</fullName>
    </submittedName>
</protein>
<gene>
    <name evidence="2" type="ORF">E3N88_16080</name>
</gene>
<feature type="region of interest" description="Disordered" evidence="1">
    <location>
        <begin position="1"/>
        <end position="35"/>
    </location>
</feature>
<dbReference type="EMBL" id="SZYD01000008">
    <property type="protein sequence ID" value="KAD5508377.1"/>
    <property type="molecule type" value="Genomic_DNA"/>
</dbReference>
<name>A0A5N6NX92_9ASTR</name>